<protein>
    <submittedName>
        <fullName evidence="2">Uncharacterized protein</fullName>
    </submittedName>
</protein>
<accession>A0A934KH40</accession>
<dbReference type="EMBL" id="JAEKNQ010000036">
    <property type="protein sequence ID" value="MBJ7603391.1"/>
    <property type="molecule type" value="Genomic_DNA"/>
</dbReference>
<dbReference type="RefSeq" id="WP_338179339.1">
    <property type="nucleotide sequence ID" value="NZ_JAEKNQ010000036.1"/>
</dbReference>
<dbReference type="AlphaFoldDB" id="A0A934KH40"/>
<organism evidence="2 3">
    <name type="scientific">Candidatus Dormiibacter inghamiae</name>
    <dbReference type="NCBI Taxonomy" id="3127013"/>
    <lineage>
        <taxon>Bacteria</taxon>
        <taxon>Bacillati</taxon>
        <taxon>Candidatus Dormiibacterota</taxon>
        <taxon>Candidatus Dormibacteria</taxon>
        <taxon>Candidatus Dormibacterales</taxon>
        <taxon>Candidatus Dormibacteraceae</taxon>
        <taxon>Candidatus Dormiibacter</taxon>
    </lineage>
</organism>
<evidence type="ECO:0000313" key="2">
    <source>
        <dbReference type="EMBL" id="MBJ7603391.1"/>
    </source>
</evidence>
<reference evidence="2 3" key="1">
    <citation type="submission" date="2020-10" db="EMBL/GenBank/DDBJ databases">
        <title>Ca. Dormibacterota MAGs.</title>
        <authorList>
            <person name="Montgomery K."/>
        </authorList>
    </citation>
    <scope>NUCLEOTIDE SEQUENCE [LARGE SCALE GENOMIC DNA]</scope>
    <source>
        <strain evidence="2">SC8811_S16_3</strain>
    </source>
</reference>
<proteinExistence type="predicted"/>
<name>A0A934KH40_9BACT</name>
<sequence length="53" mass="6043">MESFAGRSHRRRQQPDGHIGMQRAQDRPELFVVLILCEPPPVTLLSDSAEWLA</sequence>
<evidence type="ECO:0000256" key="1">
    <source>
        <dbReference type="SAM" id="MobiDB-lite"/>
    </source>
</evidence>
<comment type="caution">
    <text evidence="2">The sequence shown here is derived from an EMBL/GenBank/DDBJ whole genome shotgun (WGS) entry which is preliminary data.</text>
</comment>
<gene>
    <name evidence="2" type="ORF">JF888_09425</name>
</gene>
<evidence type="ECO:0000313" key="3">
    <source>
        <dbReference type="Proteomes" id="UP000620075"/>
    </source>
</evidence>
<feature type="region of interest" description="Disordered" evidence="1">
    <location>
        <begin position="1"/>
        <end position="23"/>
    </location>
</feature>
<dbReference type="Proteomes" id="UP000620075">
    <property type="component" value="Unassembled WGS sequence"/>
</dbReference>